<dbReference type="EMBL" id="WTQT01000251">
    <property type="protein sequence ID" value="MWR38953.1"/>
    <property type="molecule type" value="Genomic_DNA"/>
</dbReference>
<dbReference type="InterPro" id="IPR005801">
    <property type="entry name" value="ADC_synthase"/>
</dbReference>
<proteinExistence type="predicted"/>
<reference evidence="1 2" key="1">
    <citation type="submission" date="2019-12" db="EMBL/GenBank/DDBJ databases">
        <title>Enteriobacteria Tanzani isolates_8377-8380.</title>
        <authorList>
            <person name="Subbiah M."/>
            <person name="Call D."/>
        </authorList>
    </citation>
    <scope>NUCLEOTIDE SEQUENCE [LARGE SCALE GENOMIC DNA]</scope>
    <source>
        <strain evidence="1 2">8379wE2</strain>
    </source>
</reference>
<sequence length="33" mass="3443">FAGAGIVPASSPLGEWRETGVKLSTMLNVFGLH</sequence>
<protein>
    <submittedName>
        <fullName evidence="1">Isochorismate synthase</fullName>
    </submittedName>
</protein>
<dbReference type="AlphaFoldDB" id="A0A8T5ZDJ7"/>
<dbReference type="SUPFAM" id="SSF56322">
    <property type="entry name" value="ADC synthase"/>
    <property type="match status" value="1"/>
</dbReference>
<dbReference type="Proteomes" id="UP000460875">
    <property type="component" value="Unassembled WGS sequence"/>
</dbReference>
<feature type="non-terminal residue" evidence="1">
    <location>
        <position position="1"/>
    </location>
</feature>
<gene>
    <name evidence="1" type="ORF">GP975_12920</name>
</gene>
<organism evidence="1 2">
    <name type="scientific">Escherichia coli</name>
    <dbReference type="NCBI Taxonomy" id="562"/>
    <lineage>
        <taxon>Bacteria</taxon>
        <taxon>Pseudomonadati</taxon>
        <taxon>Pseudomonadota</taxon>
        <taxon>Gammaproteobacteria</taxon>
        <taxon>Enterobacterales</taxon>
        <taxon>Enterobacteriaceae</taxon>
        <taxon>Escherichia</taxon>
    </lineage>
</organism>
<evidence type="ECO:0000313" key="2">
    <source>
        <dbReference type="Proteomes" id="UP000460875"/>
    </source>
</evidence>
<dbReference type="Gene3D" id="3.60.120.10">
    <property type="entry name" value="Anthranilate synthase"/>
    <property type="match status" value="1"/>
</dbReference>
<name>A0A8T5ZDJ7_ECOLX</name>
<comment type="caution">
    <text evidence="1">The sequence shown here is derived from an EMBL/GenBank/DDBJ whole genome shotgun (WGS) entry which is preliminary data.</text>
</comment>
<accession>A0A8T5ZDJ7</accession>
<evidence type="ECO:0000313" key="1">
    <source>
        <dbReference type="EMBL" id="MWR38953.1"/>
    </source>
</evidence>